<dbReference type="AlphaFoldDB" id="A0A1X4G893"/>
<dbReference type="CDD" id="cd00060">
    <property type="entry name" value="FHA"/>
    <property type="match status" value="1"/>
</dbReference>
<gene>
    <name evidence="2" type="ORF">B7O87_06755</name>
</gene>
<feature type="domain" description="FHA" evidence="1">
    <location>
        <begin position="24"/>
        <end position="85"/>
    </location>
</feature>
<dbReference type="InterPro" id="IPR036188">
    <property type="entry name" value="FAD/NAD-bd_sf"/>
</dbReference>
<reference evidence="3" key="1">
    <citation type="submission" date="2017-04" db="EMBL/GenBank/DDBJ databases">
        <authorList>
            <person name="Abreu V.A."/>
            <person name="Popin R.V."/>
            <person name="Rigonato J."/>
            <person name="Andreote A.P."/>
            <person name="Schaker P.C."/>
            <person name="Hoff-Risseti C."/>
            <person name="Alvarenga D.O."/>
            <person name="Varani A.M."/>
            <person name="Fiore M.F."/>
        </authorList>
    </citation>
    <scope>NUCLEOTIDE SEQUENCE [LARGE SCALE GENOMIC DNA]</scope>
    <source>
        <strain evidence="3">CENA303</strain>
    </source>
</reference>
<dbReference type="Proteomes" id="UP000192997">
    <property type="component" value="Unassembled WGS sequence"/>
</dbReference>
<dbReference type="InterPro" id="IPR008984">
    <property type="entry name" value="SMAD_FHA_dom_sf"/>
</dbReference>
<accession>A0A1X4G893</accession>
<dbReference type="SUPFAM" id="SSF51905">
    <property type="entry name" value="FAD/NAD(P)-binding domain"/>
    <property type="match status" value="1"/>
</dbReference>
<evidence type="ECO:0000313" key="3">
    <source>
        <dbReference type="Proteomes" id="UP000192997"/>
    </source>
</evidence>
<dbReference type="EMBL" id="NBYN01000032">
    <property type="protein sequence ID" value="OSO92257.1"/>
    <property type="molecule type" value="Genomic_DNA"/>
</dbReference>
<evidence type="ECO:0000259" key="1">
    <source>
        <dbReference type="PROSITE" id="PS50006"/>
    </source>
</evidence>
<protein>
    <recommendedName>
        <fullName evidence="1">FHA domain-containing protein</fullName>
    </recommendedName>
</protein>
<dbReference type="PROSITE" id="PS50006">
    <property type="entry name" value="FHA_DOMAIN"/>
    <property type="match status" value="1"/>
</dbReference>
<dbReference type="SMART" id="SM00240">
    <property type="entry name" value="FHA"/>
    <property type="match status" value="1"/>
</dbReference>
<name>A0A1X4G893_9CYAN</name>
<comment type="caution">
    <text evidence="2">The sequence shown here is derived from an EMBL/GenBank/DDBJ whole genome shotgun (WGS) entry which is preliminary data.</text>
</comment>
<organism evidence="2 3">
    <name type="scientific">Cylindrospermopsis raciborskii CENA303</name>
    <dbReference type="NCBI Taxonomy" id="1170769"/>
    <lineage>
        <taxon>Bacteria</taxon>
        <taxon>Bacillati</taxon>
        <taxon>Cyanobacteriota</taxon>
        <taxon>Cyanophyceae</taxon>
        <taxon>Nostocales</taxon>
        <taxon>Aphanizomenonaceae</taxon>
        <taxon>Cylindrospermopsis</taxon>
    </lineage>
</organism>
<evidence type="ECO:0000313" key="2">
    <source>
        <dbReference type="EMBL" id="OSO92257.1"/>
    </source>
</evidence>
<proteinExistence type="predicted"/>
<dbReference type="InterPro" id="IPR000253">
    <property type="entry name" value="FHA_dom"/>
</dbReference>
<dbReference type="Gene3D" id="2.60.200.20">
    <property type="match status" value="1"/>
</dbReference>
<dbReference type="SUPFAM" id="SSF49879">
    <property type="entry name" value="SMAD/FHA domain"/>
    <property type="match status" value="1"/>
</dbReference>
<dbReference type="RefSeq" id="WP_085727773.1">
    <property type="nucleotide sequence ID" value="NZ_NBYN01000032.1"/>
</dbReference>
<dbReference type="Pfam" id="PF00498">
    <property type="entry name" value="FHA"/>
    <property type="match status" value="1"/>
</dbReference>
<sequence length="688" mass="78112">MQIKLVSENKITQEQVEQVFNLPIAIGRDLSALPPNLNNEPVSPIVLLDSNRQISRFHAQIRLNNNQVYVEDQSSNGTKLNGKLLLKQGEILKTGDTIIIGSYTITVVILEGSGQDEGTVIVGDVGTVFNFDPQSQVLPASRLEPVANVASSISFNPHTGILEQQVSSSPSISRSEFPYNLSFWHRPQISLREIESSGFLVRETEYLACGGGMGSFVWVDMLRIAGVKTENIKILSNQEKPYQRYKTLLKNCQISEDKRIRSGSDSCPDNIWGWPGYGLRDAKKALFSGQIGAAIGFLWQVFAEPVHADTYTPIAGDVFDSMDREAERINWHKMLEPGAILSLRQTEDGRYCIAYCSDTQNRKHYQFLLARYIHICTGYPGLKLLPDLEKYRQEYPQETGNSRTVVQGYEEHDHIYTHLEKHGGTLILRGSGIVASQVLDRIYQARKRNNNIDVIHLNRNPRSGNRFEKSQRYVENDWEFQPYNWPKATWGGDMRKQLEAAEPFKRRELLDIWGGTTTASRQQWRKIVREGKQQGWYKLYYGLADKIQRGAEGKIVASLVTNEGYKEIKANFVIDCTGLISDPLQSPFLKDLINHYDLDLNPDRRLYVKNNFEIRQLRHPRDSQSRVYAAGIITLGGPYAPVDTFLGLQYAAHRSVEALAAIKAPGVKYIQGVYSVWQWLKWALNLKP</sequence>